<keyword evidence="2" id="KW-1185">Reference proteome</keyword>
<dbReference type="EMBL" id="JASCZI010033499">
    <property type="protein sequence ID" value="MED6128960.1"/>
    <property type="molecule type" value="Genomic_DNA"/>
</dbReference>
<reference evidence="1 2" key="1">
    <citation type="journal article" date="2023" name="Plants (Basel)">
        <title>Bridging the Gap: Combining Genomics and Transcriptomics Approaches to Understand Stylosanthes scabra, an Orphan Legume from the Brazilian Caatinga.</title>
        <authorList>
            <person name="Ferreira-Neto J.R.C."/>
            <person name="da Silva M.D."/>
            <person name="Binneck E."/>
            <person name="de Melo N.F."/>
            <person name="da Silva R.H."/>
            <person name="de Melo A.L.T.M."/>
            <person name="Pandolfi V."/>
            <person name="Bustamante F.O."/>
            <person name="Brasileiro-Vidal A.C."/>
            <person name="Benko-Iseppon A.M."/>
        </authorList>
    </citation>
    <scope>NUCLEOTIDE SEQUENCE [LARGE SCALE GENOMIC DNA]</scope>
    <source>
        <tissue evidence="1">Leaves</tissue>
    </source>
</reference>
<organism evidence="1 2">
    <name type="scientific">Stylosanthes scabra</name>
    <dbReference type="NCBI Taxonomy" id="79078"/>
    <lineage>
        <taxon>Eukaryota</taxon>
        <taxon>Viridiplantae</taxon>
        <taxon>Streptophyta</taxon>
        <taxon>Embryophyta</taxon>
        <taxon>Tracheophyta</taxon>
        <taxon>Spermatophyta</taxon>
        <taxon>Magnoliopsida</taxon>
        <taxon>eudicotyledons</taxon>
        <taxon>Gunneridae</taxon>
        <taxon>Pentapetalae</taxon>
        <taxon>rosids</taxon>
        <taxon>fabids</taxon>
        <taxon>Fabales</taxon>
        <taxon>Fabaceae</taxon>
        <taxon>Papilionoideae</taxon>
        <taxon>50 kb inversion clade</taxon>
        <taxon>dalbergioids sensu lato</taxon>
        <taxon>Dalbergieae</taxon>
        <taxon>Pterocarpus clade</taxon>
        <taxon>Stylosanthes</taxon>
    </lineage>
</organism>
<proteinExistence type="predicted"/>
<evidence type="ECO:0000313" key="1">
    <source>
        <dbReference type="EMBL" id="MED6128960.1"/>
    </source>
</evidence>
<name>A0ABU6RYV2_9FABA</name>
<comment type="caution">
    <text evidence="1">The sequence shown here is derived from an EMBL/GenBank/DDBJ whole genome shotgun (WGS) entry which is preliminary data.</text>
</comment>
<dbReference type="PANTHER" id="PTHR33018">
    <property type="entry name" value="OS10G0338966 PROTEIN-RELATED"/>
    <property type="match status" value="1"/>
</dbReference>
<evidence type="ECO:0000313" key="2">
    <source>
        <dbReference type="Proteomes" id="UP001341840"/>
    </source>
</evidence>
<dbReference type="PANTHER" id="PTHR33018:SF37">
    <property type="entry name" value="TRANSPOSASE TNP1_EN_SPM-LIKE DOMAIN-CONTAINING PROTEIN"/>
    <property type="match status" value="1"/>
</dbReference>
<protein>
    <recommendedName>
        <fullName evidence="3">Transposase, Ptta/En/Spm, plant</fullName>
    </recommendedName>
</protein>
<dbReference type="Pfam" id="PF03004">
    <property type="entry name" value="Transposase_24"/>
    <property type="match status" value="1"/>
</dbReference>
<gene>
    <name evidence="1" type="ORF">PIB30_103112</name>
</gene>
<dbReference type="InterPro" id="IPR004252">
    <property type="entry name" value="Probable_transposase_24"/>
</dbReference>
<dbReference type="Proteomes" id="UP001341840">
    <property type="component" value="Unassembled WGS sequence"/>
</dbReference>
<accession>A0ABU6RYV2</accession>
<evidence type="ECO:0008006" key="3">
    <source>
        <dbReference type="Google" id="ProtNLM"/>
    </source>
</evidence>
<sequence>MANDFSLFPIRMRSWKHMTEHKEREYNRQILDDAKGSKKSIILGMLEKLWRDTRGNLFNKLYDDTKSIDDNVKHRCPKEIDQKDGKAFIEYRLEADILVRKHGRHISRGEMWTMVHKRNDGFYIHDDARAIGKAIADIESRDESTNELSPNDSLAQVLGKEHSGRVRGVGPGPCLTNLVGSSSQQSSYGVQIEEYQKQIVELRAEVAEEKKKTLEIQNVMRFLIKWLGGDLPPEIASHMTTLGSGSSTP</sequence>